<keyword evidence="2 4" id="KW-0444">Lipid biosynthesis</keyword>
<dbReference type="AlphaFoldDB" id="A0A8I6YRX2"/>
<dbReference type="GO" id="GO:0080019">
    <property type="term" value="F:alcohol-forming very long-chain fatty acyl-CoA reductase activity"/>
    <property type="evidence" value="ECO:0000318"/>
    <property type="project" value="GO_Central"/>
</dbReference>
<comment type="similarity">
    <text evidence="1 4">Belongs to the fatty acyl-CoA reductase family.</text>
</comment>
<accession>A0A8I6YRX2</accession>
<sequence>MQERVTQMLDQASFPTFLLSFLTNRSLPLPPSNSYIHKRKTEMVGTLNEQKITQYFKNKNILITGSTGLLGKVLLEKILRVQPDVKKIYLPVRAVDSVAAKERVDTEVVGNELFGILREKHGDMFQSFTVEKIVPFAGDVMYEDFGIDVVTLRELQLTEDLEIIINAAATTNFCERYDVALGVNVVGVKHMCNFAKKCPNLDVLLHISTAYVAGEKQGLVQERLFKDGETLRAGTHLNIDIELSIAKDLKKKLETDVDMSSKAMKELGLSRARHFGWPNTYVFTKTMGEMILSQLLRREDDIPVVIVRPSIITSILNDPLPGWIQGTRTIDKFLISYAKQNLPCALGDLDLTMDVIPSNMVVNAIISAIVTHSSLSNPKREGAEDSPVVYHVSSSTRHPVPYGILYRTAKRYFNEHPRVGTDGRVVPTREVWLINNITLFHFLVVVTFRFPLELLHVLSILCCGLFGLGPLYHDLAEKYRILIKLMDIYGPFALFKGCFDDFNLNKLRLSMIDDDASIFNFDPKTIDWEDYFYRVHIPGVMKYLFK</sequence>
<reference evidence="7" key="2">
    <citation type="submission" date="2020-10" db="EMBL/GenBank/DDBJ databases">
        <authorList>
            <person name="Scholz U."/>
            <person name="Mascher M."/>
            <person name="Fiebig A."/>
        </authorList>
    </citation>
    <scope>NUCLEOTIDE SEQUENCE [LARGE SCALE GENOMIC DNA]</scope>
    <source>
        <strain evidence="7">cv. Morex</strain>
    </source>
</reference>
<evidence type="ECO:0000259" key="6">
    <source>
        <dbReference type="Pfam" id="PF07993"/>
    </source>
</evidence>
<dbReference type="Gramene" id="HORVU.MOREX.r3.7HG0652270.1">
    <property type="protein sequence ID" value="HORVU.MOREX.r3.7HG0652270.1"/>
    <property type="gene ID" value="HORVU.MOREX.r3.7HG0652270"/>
</dbReference>
<evidence type="ECO:0000256" key="4">
    <source>
        <dbReference type="RuleBase" id="RU363097"/>
    </source>
</evidence>
<evidence type="ECO:0000259" key="5">
    <source>
        <dbReference type="Pfam" id="PF03015"/>
    </source>
</evidence>
<dbReference type="EC" id="1.2.1.84" evidence="4"/>
<dbReference type="PANTHER" id="PTHR11011">
    <property type="entry name" value="MALE STERILITY PROTEIN 2-RELATED"/>
    <property type="match status" value="1"/>
</dbReference>
<gene>
    <name evidence="7" type="primary">LOC123412817</name>
</gene>
<organism evidence="7 8">
    <name type="scientific">Hordeum vulgare subsp. vulgare</name>
    <name type="common">Domesticated barley</name>
    <dbReference type="NCBI Taxonomy" id="112509"/>
    <lineage>
        <taxon>Eukaryota</taxon>
        <taxon>Viridiplantae</taxon>
        <taxon>Streptophyta</taxon>
        <taxon>Embryophyta</taxon>
        <taxon>Tracheophyta</taxon>
        <taxon>Spermatophyta</taxon>
        <taxon>Magnoliopsida</taxon>
        <taxon>Liliopsida</taxon>
        <taxon>Poales</taxon>
        <taxon>Poaceae</taxon>
        <taxon>BOP clade</taxon>
        <taxon>Pooideae</taxon>
        <taxon>Triticodae</taxon>
        <taxon>Triticeae</taxon>
        <taxon>Hordeinae</taxon>
        <taxon>Hordeum</taxon>
    </lineage>
</organism>
<evidence type="ECO:0000313" key="7">
    <source>
        <dbReference type="EnsemblPlants" id="HORVU.MOREX.r3.7HG0652270.1"/>
    </source>
</evidence>
<feature type="domain" description="Fatty acyl-CoA reductase C-terminal" evidence="5">
    <location>
        <begin position="450"/>
        <end position="546"/>
    </location>
</feature>
<comment type="function">
    <text evidence="4">Catalyzes the reduction of fatty acyl-CoA to fatty alcohols.</text>
</comment>
<evidence type="ECO:0000256" key="3">
    <source>
        <dbReference type="ARBA" id="ARBA00023098"/>
    </source>
</evidence>
<dbReference type="GO" id="GO:0010345">
    <property type="term" value="P:suberin biosynthetic process"/>
    <property type="evidence" value="ECO:0000318"/>
    <property type="project" value="GO_Central"/>
</dbReference>
<evidence type="ECO:0000256" key="2">
    <source>
        <dbReference type="ARBA" id="ARBA00022516"/>
    </source>
</evidence>
<dbReference type="SUPFAM" id="SSF51735">
    <property type="entry name" value="NAD(P)-binding Rossmann-fold domains"/>
    <property type="match status" value="1"/>
</dbReference>
<reference evidence="8" key="1">
    <citation type="journal article" date="2012" name="Nature">
        <title>A physical, genetic and functional sequence assembly of the barley genome.</title>
        <authorList>
            <consortium name="The International Barley Genome Sequencing Consortium"/>
            <person name="Mayer K.F."/>
            <person name="Waugh R."/>
            <person name="Brown J.W."/>
            <person name="Schulman A."/>
            <person name="Langridge P."/>
            <person name="Platzer M."/>
            <person name="Fincher G.B."/>
            <person name="Muehlbauer G.J."/>
            <person name="Sato K."/>
            <person name="Close T.J."/>
            <person name="Wise R.P."/>
            <person name="Stein N."/>
        </authorList>
    </citation>
    <scope>NUCLEOTIDE SEQUENCE [LARGE SCALE GENOMIC DNA]</scope>
    <source>
        <strain evidence="8">cv. Morex</strain>
    </source>
</reference>
<dbReference type="InterPro" id="IPR026055">
    <property type="entry name" value="FAR"/>
</dbReference>
<dbReference type="Proteomes" id="UP000011116">
    <property type="component" value="Chromosome 7H"/>
</dbReference>
<dbReference type="Pfam" id="PF07993">
    <property type="entry name" value="NAD_binding_4"/>
    <property type="match status" value="1"/>
</dbReference>
<feature type="domain" description="Thioester reductase (TE)" evidence="6">
    <location>
        <begin position="63"/>
        <end position="365"/>
    </location>
</feature>
<keyword evidence="4" id="KW-0560">Oxidoreductase</keyword>
<dbReference type="InterPro" id="IPR036291">
    <property type="entry name" value="NAD(P)-bd_dom_sf"/>
</dbReference>
<dbReference type="CDD" id="cd05236">
    <property type="entry name" value="FAR-N_SDR_e"/>
    <property type="match status" value="1"/>
</dbReference>
<comment type="catalytic activity">
    <reaction evidence="4">
        <text>a long-chain fatty acyl-CoA + 2 NADPH + 2 H(+) = a long-chain primary fatty alcohol + 2 NADP(+) + CoA</text>
        <dbReference type="Rhea" id="RHEA:52716"/>
        <dbReference type="ChEBI" id="CHEBI:15378"/>
        <dbReference type="ChEBI" id="CHEBI:57287"/>
        <dbReference type="ChEBI" id="CHEBI:57783"/>
        <dbReference type="ChEBI" id="CHEBI:58349"/>
        <dbReference type="ChEBI" id="CHEBI:77396"/>
        <dbReference type="ChEBI" id="CHEBI:83139"/>
        <dbReference type="EC" id="1.2.1.84"/>
    </reaction>
</comment>
<evidence type="ECO:0000256" key="1">
    <source>
        <dbReference type="ARBA" id="ARBA00005928"/>
    </source>
</evidence>
<proteinExistence type="inferred from homology"/>
<reference evidence="7" key="3">
    <citation type="submission" date="2022-01" db="UniProtKB">
        <authorList>
            <consortium name="EnsemblPlants"/>
        </authorList>
    </citation>
    <scope>IDENTIFICATION</scope>
    <source>
        <strain evidence="7">subsp. vulgare</strain>
    </source>
</reference>
<dbReference type="Pfam" id="PF03015">
    <property type="entry name" value="Sterile"/>
    <property type="match status" value="1"/>
</dbReference>
<keyword evidence="3 4" id="KW-0443">Lipid metabolism</keyword>
<evidence type="ECO:0000313" key="8">
    <source>
        <dbReference type="Proteomes" id="UP000011116"/>
    </source>
</evidence>
<dbReference type="SMR" id="A0A8I6YRX2"/>
<keyword evidence="8" id="KW-1185">Reference proteome</keyword>
<name>A0A8I6YRX2_HORVV</name>
<protein>
    <recommendedName>
        <fullName evidence="4">Fatty acyl-CoA reductase</fullName>
        <ecNumber evidence="4">1.2.1.84</ecNumber>
    </recommendedName>
</protein>
<dbReference type="PANTHER" id="PTHR11011:SF71">
    <property type="entry name" value="FATTY ACYL-COA REDUCTASE"/>
    <property type="match status" value="1"/>
</dbReference>
<dbReference type="GO" id="GO:0035336">
    <property type="term" value="P:long-chain fatty-acyl-CoA metabolic process"/>
    <property type="evidence" value="ECO:0000318"/>
    <property type="project" value="GO_Central"/>
</dbReference>
<dbReference type="EnsemblPlants" id="HORVU.MOREX.r3.7HG0652270.1">
    <property type="protein sequence ID" value="HORVU.MOREX.r3.7HG0652270.1"/>
    <property type="gene ID" value="HORVU.MOREX.r3.7HG0652270"/>
</dbReference>
<dbReference type="Gene3D" id="3.40.50.720">
    <property type="entry name" value="NAD(P)-binding Rossmann-like Domain"/>
    <property type="match status" value="1"/>
</dbReference>
<dbReference type="InterPro" id="IPR033640">
    <property type="entry name" value="FAR_C"/>
</dbReference>
<dbReference type="Gramene" id="HORVU.MOREX.r2.7HG0541380.1">
    <property type="protein sequence ID" value="HORVU.MOREX.r2.7HG0541380.1"/>
    <property type="gene ID" value="HORVU.MOREX.r2.7HG0541380"/>
</dbReference>
<dbReference type="InterPro" id="IPR013120">
    <property type="entry name" value="FAR_NAD-bd"/>
</dbReference>
<dbReference type="CDD" id="cd09071">
    <property type="entry name" value="FAR_C"/>
    <property type="match status" value="1"/>
</dbReference>
<dbReference type="GO" id="GO:0102965">
    <property type="term" value="F:alcohol-forming long-chain fatty acyl-CoA reductase activity"/>
    <property type="evidence" value="ECO:0007669"/>
    <property type="project" value="UniProtKB-EC"/>
</dbReference>
<keyword evidence="4" id="KW-0521">NADP</keyword>